<organism evidence="5 6">
    <name type="scientific">Methylorubrum salsuginis</name>
    <dbReference type="NCBI Taxonomy" id="414703"/>
    <lineage>
        <taxon>Bacteria</taxon>
        <taxon>Pseudomonadati</taxon>
        <taxon>Pseudomonadota</taxon>
        <taxon>Alphaproteobacteria</taxon>
        <taxon>Hyphomicrobiales</taxon>
        <taxon>Methylobacteriaceae</taxon>
        <taxon>Methylorubrum</taxon>
    </lineage>
</organism>
<dbReference type="AlphaFoldDB" id="A0A1I4EKB4"/>
<dbReference type="EMBL" id="FOSV01000008">
    <property type="protein sequence ID" value="SFL05719.1"/>
    <property type="molecule type" value="Genomic_DNA"/>
</dbReference>
<dbReference type="InterPro" id="IPR036388">
    <property type="entry name" value="WH-like_DNA-bd_sf"/>
</dbReference>
<dbReference type="GO" id="GO:0016301">
    <property type="term" value="F:kinase activity"/>
    <property type="evidence" value="ECO:0007669"/>
    <property type="project" value="UniProtKB-KW"/>
</dbReference>
<dbReference type="Pfam" id="PF13545">
    <property type="entry name" value="HTH_Crp_2"/>
    <property type="match status" value="1"/>
</dbReference>
<dbReference type="SUPFAM" id="SSF46785">
    <property type="entry name" value="Winged helix' DNA-binding domain"/>
    <property type="match status" value="1"/>
</dbReference>
<keyword evidence="5" id="KW-0808">Transferase</keyword>
<dbReference type="OrthoDB" id="6155297at2"/>
<gene>
    <name evidence="5" type="ORF">SAMN04488125_10835</name>
</gene>
<dbReference type="RefSeq" id="WP_091945841.1">
    <property type="nucleotide sequence ID" value="NZ_FOSV01000008.1"/>
</dbReference>
<protein>
    <submittedName>
        <fullName evidence="5">cAMP-binding domain of CRP or a regulatory subunit of cAMP-dependent protein kinases</fullName>
    </submittedName>
</protein>
<feature type="domain" description="HTH crp-type" evidence="4">
    <location>
        <begin position="150"/>
        <end position="224"/>
    </location>
</feature>
<dbReference type="GO" id="GO:0006355">
    <property type="term" value="P:regulation of DNA-templated transcription"/>
    <property type="evidence" value="ECO:0007669"/>
    <property type="project" value="InterPro"/>
</dbReference>
<dbReference type="InterPro" id="IPR018490">
    <property type="entry name" value="cNMP-bd_dom_sf"/>
</dbReference>
<dbReference type="STRING" id="414703.SAMN04488125_10835"/>
<keyword evidence="1" id="KW-0805">Transcription regulation</keyword>
<keyword evidence="3" id="KW-0804">Transcription</keyword>
<keyword evidence="6" id="KW-1185">Reference proteome</keyword>
<dbReference type="Gene3D" id="1.10.10.10">
    <property type="entry name" value="Winged helix-like DNA-binding domain superfamily/Winged helix DNA-binding domain"/>
    <property type="match status" value="1"/>
</dbReference>
<dbReference type="GO" id="GO:0003677">
    <property type="term" value="F:DNA binding"/>
    <property type="evidence" value="ECO:0007669"/>
    <property type="project" value="UniProtKB-KW"/>
</dbReference>
<dbReference type="InterPro" id="IPR014710">
    <property type="entry name" value="RmlC-like_jellyroll"/>
</dbReference>
<evidence type="ECO:0000256" key="2">
    <source>
        <dbReference type="ARBA" id="ARBA00023125"/>
    </source>
</evidence>
<dbReference type="InterPro" id="IPR012318">
    <property type="entry name" value="HTH_CRP"/>
</dbReference>
<evidence type="ECO:0000256" key="3">
    <source>
        <dbReference type="ARBA" id="ARBA00023163"/>
    </source>
</evidence>
<evidence type="ECO:0000259" key="4">
    <source>
        <dbReference type="PROSITE" id="PS51063"/>
    </source>
</evidence>
<proteinExistence type="predicted"/>
<dbReference type="Proteomes" id="UP000198804">
    <property type="component" value="Unassembled WGS sequence"/>
</dbReference>
<reference evidence="6" key="1">
    <citation type="submission" date="2016-10" db="EMBL/GenBank/DDBJ databases">
        <authorList>
            <person name="Varghese N."/>
            <person name="Submissions S."/>
        </authorList>
    </citation>
    <scope>NUCLEOTIDE SEQUENCE [LARGE SCALE GENOMIC DNA]</scope>
    <source>
        <strain evidence="6">CGMCC 1.6474</strain>
    </source>
</reference>
<dbReference type="InterPro" id="IPR036390">
    <property type="entry name" value="WH_DNA-bd_sf"/>
</dbReference>
<dbReference type="PROSITE" id="PS51063">
    <property type="entry name" value="HTH_CRP_2"/>
    <property type="match status" value="1"/>
</dbReference>
<evidence type="ECO:0000256" key="1">
    <source>
        <dbReference type="ARBA" id="ARBA00023015"/>
    </source>
</evidence>
<evidence type="ECO:0000313" key="6">
    <source>
        <dbReference type="Proteomes" id="UP000198804"/>
    </source>
</evidence>
<accession>A0A1I4EKB4</accession>
<evidence type="ECO:0000313" key="5">
    <source>
        <dbReference type="EMBL" id="SFL05719.1"/>
    </source>
</evidence>
<dbReference type="SUPFAM" id="SSF51206">
    <property type="entry name" value="cAMP-binding domain-like"/>
    <property type="match status" value="1"/>
</dbReference>
<dbReference type="Gene3D" id="2.60.120.10">
    <property type="entry name" value="Jelly Rolls"/>
    <property type="match status" value="1"/>
</dbReference>
<keyword evidence="2" id="KW-0238">DNA-binding</keyword>
<keyword evidence="5" id="KW-0418">Kinase</keyword>
<sequence length="272" mass="28711">MQVHAQAMLAWLVRRLDAAEVLDAAARRALLALPVQARLVGARSRLADGDEPSGGHLIVSGIAYRYEILPDGARRILALYFPGDLCFSRLPAPTGSPGIVEALGDGMVADLPARMLQPLIHAHPAIERALWWLTAVELAIVRRWLVVAGRLGEPRMAHLICEILVRSGAVGGGRTDRLPSRVRQGLLADITALSTVHVSRVLQGLKTSGLIGLEKGSIVVRDYAGLAILADFDPAYLGLPGSTVEDGCEPAAGTNVPVVVPLCRAEAGDGSG</sequence>
<name>A0A1I4EKB4_9HYPH</name>
<dbReference type="SMART" id="SM00419">
    <property type="entry name" value="HTH_CRP"/>
    <property type="match status" value="1"/>
</dbReference>